<protein>
    <submittedName>
        <fullName evidence="1">Uncharacterized protein</fullName>
    </submittedName>
</protein>
<sequence length="213" mass="23307">MGVVDTGWDYRLTTSTRTEATIVRVTRVSMAYNQEVINQQIEINSPDAGPRRVDCYWKDSEGVAEGLLAKHCAIGSNQVVLVGNPYFFAFGGAIQAVGEIQKAMHGRALETVGLVFHGEGFKVLSPGGNWLHRPKACFQNALQEARQMAEGRDRSGTCEGTGSLKDYLAALGLDKIDLLTHILDLAECRLVLEEFKQTGDVQAALRLEALQIL</sequence>
<dbReference type="EMBL" id="JALJOQ010000019">
    <property type="protein sequence ID" value="KAK9809469.1"/>
    <property type="molecule type" value="Genomic_DNA"/>
</dbReference>
<gene>
    <name evidence="1" type="ORF">WJX73_000774</name>
</gene>
<reference evidence="1 2" key="1">
    <citation type="journal article" date="2024" name="Nat. Commun.">
        <title>Phylogenomics reveals the evolutionary origins of lichenization in chlorophyte algae.</title>
        <authorList>
            <person name="Puginier C."/>
            <person name="Libourel C."/>
            <person name="Otte J."/>
            <person name="Skaloud P."/>
            <person name="Haon M."/>
            <person name="Grisel S."/>
            <person name="Petersen M."/>
            <person name="Berrin J.G."/>
            <person name="Delaux P.M."/>
            <person name="Dal Grande F."/>
            <person name="Keller J."/>
        </authorList>
    </citation>
    <scope>NUCLEOTIDE SEQUENCE [LARGE SCALE GENOMIC DNA]</scope>
    <source>
        <strain evidence="1 2">SAG 2036</strain>
    </source>
</reference>
<accession>A0AAW1PIT9</accession>
<keyword evidence="2" id="KW-1185">Reference proteome</keyword>
<proteinExistence type="predicted"/>
<comment type="caution">
    <text evidence="1">The sequence shown here is derived from an EMBL/GenBank/DDBJ whole genome shotgun (WGS) entry which is preliminary data.</text>
</comment>
<organism evidence="1 2">
    <name type="scientific">Symbiochloris irregularis</name>
    <dbReference type="NCBI Taxonomy" id="706552"/>
    <lineage>
        <taxon>Eukaryota</taxon>
        <taxon>Viridiplantae</taxon>
        <taxon>Chlorophyta</taxon>
        <taxon>core chlorophytes</taxon>
        <taxon>Trebouxiophyceae</taxon>
        <taxon>Trebouxiales</taxon>
        <taxon>Trebouxiaceae</taxon>
        <taxon>Symbiochloris</taxon>
    </lineage>
</organism>
<name>A0AAW1PIT9_9CHLO</name>
<dbReference type="Proteomes" id="UP001465755">
    <property type="component" value="Unassembled WGS sequence"/>
</dbReference>
<dbReference type="AlphaFoldDB" id="A0AAW1PIT9"/>
<evidence type="ECO:0000313" key="1">
    <source>
        <dbReference type="EMBL" id="KAK9809469.1"/>
    </source>
</evidence>
<evidence type="ECO:0000313" key="2">
    <source>
        <dbReference type="Proteomes" id="UP001465755"/>
    </source>
</evidence>